<evidence type="ECO:0000313" key="6">
    <source>
        <dbReference type="WBParaSite" id="ECPE_0001692801-mRNA-1"/>
    </source>
</evidence>
<dbReference type="Pfam" id="PF00431">
    <property type="entry name" value="CUB"/>
    <property type="match status" value="1"/>
</dbReference>
<keyword evidence="5" id="KW-1185">Reference proteome</keyword>
<dbReference type="WBParaSite" id="ECPE_0001692801-mRNA-1">
    <property type="protein sequence ID" value="ECPE_0001692801-mRNA-1"/>
    <property type="gene ID" value="ECPE_0001692801"/>
</dbReference>
<comment type="caution">
    <text evidence="2">Lacks conserved residue(s) required for the propagation of feature annotation.</text>
</comment>
<organism evidence="6">
    <name type="scientific">Echinostoma caproni</name>
    <dbReference type="NCBI Taxonomy" id="27848"/>
    <lineage>
        <taxon>Eukaryota</taxon>
        <taxon>Metazoa</taxon>
        <taxon>Spiralia</taxon>
        <taxon>Lophotrochozoa</taxon>
        <taxon>Platyhelminthes</taxon>
        <taxon>Trematoda</taxon>
        <taxon>Digenea</taxon>
        <taxon>Plagiorchiida</taxon>
        <taxon>Echinostomata</taxon>
        <taxon>Echinostomatoidea</taxon>
        <taxon>Echinostomatidae</taxon>
        <taxon>Echinostoma</taxon>
    </lineage>
</organism>
<protein>
    <submittedName>
        <fullName evidence="6">CUB domain-containing protein</fullName>
    </submittedName>
</protein>
<gene>
    <name evidence="4" type="ORF">ECPE_LOCUS16885</name>
</gene>
<evidence type="ECO:0000256" key="2">
    <source>
        <dbReference type="PROSITE-ProRule" id="PRU00059"/>
    </source>
</evidence>
<accession>A0A183BCF0</accession>
<name>A0A183BCF0_9TREM</name>
<dbReference type="InterPro" id="IPR035914">
    <property type="entry name" value="Sperma_CUB_dom_sf"/>
</dbReference>
<dbReference type="Gene3D" id="2.60.120.290">
    <property type="entry name" value="Spermadhesin, CUB domain"/>
    <property type="match status" value="1"/>
</dbReference>
<dbReference type="Proteomes" id="UP000272942">
    <property type="component" value="Unassembled WGS sequence"/>
</dbReference>
<dbReference type="AlphaFoldDB" id="A0A183BCF0"/>
<evidence type="ECO:0000256" key="1">
    <source>
        <dbReference type="ARBA" id="ARBA00023157"/>
    </source>
</evidence>
<evidence type="ECO:0000313" key="4">
    <source>
        <dbReference type="EMBL" id="VDP94159.1"/>
    </source>
</evidence>
<evidence type="ECO:0000259" key="3">
    <source>
        <dbReference type="PROSITE" id="PS01180"/>
    </source>
</evidence>
<evidence type="ECO:0000313" key="5">
    <source>
        <dbReference type="Proteomes" id="UP000272942"/>
    </source>
</evidence>
<dbReference type="PROSITE" id="PS01180">
    <property type="entry name" value="CUB"/>
    <property type="match status" value="1"/>
</dbReference>
<reference evidence="4 5" key="2">
    <citation type="submission" date="2018-11" db="EMBL/GenBank/DDBJ databases">
        <authorList>
            <consortium name="Pathogen Informatics"/>
        </authorList>
    </citation>
    <scope>NUCLEOTIDE SEQUENCE [LARGE SCALE GENOMIC DNA]</scope>
    <source>
        <strain evidence="4 5">Egypt</strain>
    </source>
</reference>
<reference evidence="6" key="1">
    <citation type="submission" date="2016-06" db="UniProtKB">
        <authorList>
            <consortium name="WormBaseParasite"/>
        </authorList>
    </citation>
    <scope>IDENTIFICATION</scope>
</reference>
<dbReference type="InterPro" id="IPR000859">
    <property type="entry name" value="CUB_dom"/>
</dbReference>
<keyword evidence="1" id="KW-1015">Disulfide bond</keyword>
<feature type="domain" description="CUB" evidence="3">
    <location>
        <begin position="1"/>
        <end position="88"/>
    </location>
</feature>
<proteinExistence type="predicted"/>
<dbReference type="EMBL" id="UZAN01066397">
    <property type="protein sequence ID" value="VDP94159.1"/>
    <property type="molecule type" value="Genomic_DNA"/>
</dbReference>
<sequence length="151" mass="16152">MACAWDLKGAAGKQIQVSLTAASAETREQCVTVYNRDAADNTAVKKICGEEGNNKFTGNLGKDVTVEFENPKDSDKSIKNFKVHYQLVKNADPMNPAGCNVIPGPPANQDQSFTVAKSGDTIPADLTCTWNIQTSDGKNIRVSLNVDSVCA</sequence>